<name>A0A6B8WFM0_9CORY</name>
<dbReference type="Pfam" id="PF01544">
    <property type="entry name" value="CorA"/>
    <property type="match status" value="1"/>
</dbReference>
<keyword evidence="14" id="KW-1185">Reference proteome</keyword>
<dbReference type="GO" id="GO:0015087">
    <property type="term" value="F:cobalt ion transmembrane transporter activity"/>
    <property type="evidence" value="ECO:0007669"/>
    <property type="project" value="TreeGrafter"/>
</dbReference>
<dbReference type="PANTHER" id="PTHR46494">
    <property type="entry name" value="CORA FAMILY METAL ION TRANSPORTER (EUROFUNG)"/>
    <property type="match status" value="1"/>
</dbReference>
<accession>A0A6B8WFM0</accession>
<dbReference type="InterPro" id="IPR002523">
    <property type="entry name" value="MgTranspt_CorA/ZnTranspt_ZntB"/>
</dbReference>
<keyword evidence="5 12" id="KW-0812">Transmembrane</keyword>
<geneLocation type="plasmid" evidence="14">
    <name>pcoccu</name>
</geneLocation>
<dbReference type="Proteomes" id="UP000424462">
    <property type="component" value="Plasmid pCOCCU"/>
</dbReference>
<evidence type="ECO:0000256" key="2">
    <source>
        <dbReference type="ARBA" id="ARBA00009765"/>
    </source>
</evidence>
<dbReference type="KEGG" id="cok:COCCU_14350"/>
<evidence type="ECO:0000256" key="3">
    <source>
        <dbReference type="ARBA" id="ARBA00022448"/>
    </source>
</evidence>
<evidence type="ECO:0000313" key="14">
    <source>
        <dbReference type="Proteomes" id="UP000424462"/>
    </source>
</evidence>
<dbReference type="CDD" id="cd12830">
    <property type="entry name" value="MtCorA-like"/>
    <property type="match status" value="1"/>
</dbReference>
<evidence type="ECO:0000256" key="11">
    <source>
        <dbReference type="ARBA" id="ARBA00045497"/>
    </source>
</evidence>
<comment type="catalytic activity">
    <reaction evidence="10">
        <text>Mg(2+)(in) = Mg(2+)(out)</text>
        <dbReference type="Rhea" id="RHEA:29827"/>
        <dbReference type="ChEBI" id="CHEBI:18420"/>
    </reaction>
</comment>
<reference evidence="13 14" key="1">
    <citation type="submission" date="2019-11" db="EMBL/GenBank/DDBJ databases">
        <title>Complete genome sequence of Corynebacterium kalinowskii 1959, a novel Corynebacterium species isolated from soil of a small paddock in Vilsendorf, Germany.</title>
        <authorList>
            <person name="Schaffert L."/>
            <person name="Ruwe M."/>
            <person name="Milse J."/>
            <person name="Hanuschka K."/>
            <person name="Ortseifen V."/>
            <person name="Droste J."/>
            <person name="Brandt D."/>
            <person name="Schlueter L."/>
            <person name="Kutter Y."/>
            <person name="Vinke S."/>
            <person name="Viehoefer P."/>
            <person name="Jacob L."/>
            <person name="Luebke N.-C."/>
            <person name="Schulte-Berndt E."/>
            <person name="Hain C."/>
            <person name="Linder M."/>
            <person name="Schmidt P."/>
            <person name="Wollenschlaeger L."/>
            <person name="Luttermann T."/>
            <person name="Thieme E."/>
            <person name="Hassa J."/>
            <person name="Haak M."/>
            <person name="Wittchen M."/>
            <person name="Mentz A."/>
            <person name="Persicke M."/>
            <person name="Busche T."/>
            <person name="Ruckert C."/>
        </authorList>
    </citation>
    <scope>NUCLEOTIDE SEQUENCE [LARGE SCALE GENOMIC DNA]</scope>
    <source>
        <strain evidence="13 14">2039</strain>
        <plasmid evidence="14">pcoccu</plasmid>
    </source>
</reference>
<dbReference type="SUPFAM" id="SSF143865">
    <property type="entry name" value="CorA soluble domain-like"/>
    <property type="match status" value="1"/>
</dbReference>
<evidence type="ECO:0000256" key="12">
    <source>
        <dbReference type="SAM" id="Phobius"/>
    </source>
</evidence>
<keyword evidence="13" id="KW-0614">Plasmid</keyword>
<comment type="subcellular location">
    <subcellularLocation>
        <location evidence="1">Cell membrane</location>
        <topology evidence="1">Multi-pass membrane protein</topology>
    </subcellularLocation>
</comment>
<dbReference type="Gene3D" id="1.20.58.340">
    <property type="entry name" value="Magnesium transport protein CorA, transmembrane region"/>
    <property type="match status" value="2"/>
</dbReference>
<keyword evidence="7 12" id="KW-1133">Transmembrane helix</keyword>
<comment type="similarity">
    <text evidence="2">Belongs to the CorA metal ion transporter (MIT) (TC 1.A.35) family.</text>
</comment>
<dbReference type="EMBL" id="CP046456">
    <property type="protein sequence ID" value="QGU08760.1"/>
    <property type="molecule type" value="Genomic_DNA"/>
</dbReference>
<dbReference type="PANTHER" id="PTHR46494:SF1">
    <property type="entry name" value="CORA FAMILY METAL ION TRANSPORTER (EUROFUNG)"/>
    <property type="match status" value="1"/>
</dbReference>
<feature type="transmembrane region" description="Helical" evidence="12">
    <location>
        <begin position="311"/>
        <end position="331"/>
    </location>
</feature>
<sequence>MTIVDNAVYVNGHRTDTPAGLAATFEATRKREGLAWIDLYRPDPVEIQSIADEFNLHEIAVEEALYGHQRAKLERYGNTLFTVLRPARYLDDVEKVEFGELHVFAGPDFVVTVRHAEAVNLARVRHRLEAAPELLALGSHAVLYAILDKVVDAYEPVVVGLENDIDEIEDELFDAHPDVARRIYELSREVIAFQRATHPLGGMLEALQHSSETESGIELQARLRGVHGHVIRVVERVDAFRVLLHHALSVHATLVGQRQNEEMRRLSELSLAQSEEVKKISSWAAILFAPTLVGTVYGMNFKVMPELGWQLGYLFALGLMVALSLGLYVWFKRRGWL</sequence>
<dbReference type="FunFam" id="1.20.58.340:FF:000004">
    <property type="entry name" value="Magnesium transport protein CorA"/>
    <property type="match status" value="1"/>
</dbReference>
<evidence type="ECO:0000256" key="8">
    <source>
        <dbReference type="ARBA" id="ARBA00023065"/>
    </source>
</evidence>
<dbReference type="GO" id="GO:0050897">
    <property type="term" value="F:cobalt ion binding"/>
    <property type="evidence" value="ECO:0007669"/>
    <property type="project" value="TreeGrafter"/>
</dbReference>
<dbReference type="RefSeq" id="WP_156233017.1">
    <property type="nucleotide sequence ID" value="NZ_CP046456.1"/>
</dbReference>
<keyword evidence="8" id="KW-0406">Ion transport</keyword>
<keyword evidence="9 12" id="KW-0472">Membrane</keyword>
<dbReference type="InterPro" id="IPR045861">
    <property type="entry name" value="CorA_cytoplasmic_dom"/>
</dbReference>
<dbReference type="SUPFAM" id="SSF144083">
    <property type="entry name" value="Magnesium transport protein CorA, transmembrane region"/>
    <property type="match status" value="1"/>
</dbReference>
<evidence type="ECO:0000256" key="7">
    <source>
        <dbReference type="ARBA" id="ARBA00022989"/>
    </source>
</evidence>
<organism evidence="13 14">
    <name type="scientific">Corynebacterium occultum</name>
    <dbReference type="NCBI Taxonomy" id="2675219"/>
    <lineage>
        <taxon>Bacteria</taxon>
        <taxon>Bacillati</taxon>
        <taxon>Actinomycetota</taxon>
        <taxon>Actinomycetes</taxon>
        <taxon>Mycobacteriales</taxon>
        <taxon>Corynebacteriaceae</taxon>
        <taxon>Corynebacterium</taxon>
    </lineage>
</organism>
<dbReference type="GO" id="GO:0005886">
    <property type="term" value="C:plasma membrane"/>
    <property type="evidence" value="ECO:0007669"/>
    <property type="project" value="UniProtKB-SubCell"/>
</dbReference>
<evidence type="ECO:0000313" key="13">
    <source>
        <dbReference type="EMBL" id="QGU08760.1"/>
    </source>
</evidence>
<dbReference type="AlphaFoldDB" id="A0A6B8WFM0"/>
<gene>
    <name evidence="13" type="primary">corA3</name>
    <name evidence="13" type="ORF">COCCU_14350</name>
</gene>
<comment type="function">
    <text evidence="11">Mediates influx of magnesium ions. Alternates between open and closed states. Activated by low cytoplasmic Mg(2+) levels. Inactive when cytoplasmic Mg(2+) levels are high.</text>
</comment>
<dbReference type="Gene3D" id="3.30.460.20">
    <property type="entry name" value="CorA soluble domain-like"/>
    <property type="match status" value="1"/>
</dbReference>
<evidence type="ECO:0000256" key="10">
    <source>
        <dbReference type="ARBA" id="ARBA00034269"/>
    </source>
</evidence>
<keyword evidence="4" id="KW-1003">Cell membrane</keyword>
<evidence type="ECO:0000256" key="5">
    <source>
        <dbReference type="ARBA" id="ARBA00022692"/>
    </source>
</evidence>
<evidence type="ECO:0000256" key="1">
    <source>
        <dbReference type="ARBA" id="ARBA00004651"/>
    </source>
</evidence>
<evidence type="ECO:0000256" key="6">
    <source>
        <dbReference type="ARBA" id="ARBA00022842"/>
    </source>
</evidence>
<keyword evidence="3" id="KW-0813">Transport</keyword>
<dbReference type="GO" id="GO:0000287">
    <property type="term" value="F:magnesium ion binding"/>
    <property type="evidence" value="ECO:0007669"/>
    <property type="project" value="TreeGrafter"/>
</dbReference>
<keyword evidence="6" id="KW-0460">Magnesium</keyword>
<evidence type="ECO:0000256" key="4">
    <source>
        <dbReference type="ARBA" id="ARBA00022475"/>
    </source>
</evidence>
<feature type="transmembrane region" description="Helical" evidence="12">
    <location>
        <begin position="280"/>
        <end position="299"/>
    </location>
</feature>
<evidence type="ECO:0000256" key="9">
    <source>
        <dbReference type="ARBA" id="ARBA00023136"/>
    </source>
</evidence>
<protein>
    <submittedName>
        <fullName evidence="13">Magnesium transport protein CorA</fullName>
    </submittedName>
</protein>
<dbReference type="InterPro" id="IPR045863">
    <property type="entry name" value="CorA_TM1_TM2"/>
</dbReference>
<dbReference type="GO" id="GO:0015095">
    <property type="term" value="F:magnesium ion transmembrane transporter activity"/>
    <property type="evidence" value="ECO:0007669"/>
    <property type="project" value="TreeGrafter"/>
</dbReference>
<proteinExistence type="inferred from homology"/>